<dbReference type="EC" id="2.6.1.9" evidence="4"/>
<evidence type="ECO:0000256" key="11">
    <source>
        <dbReference type="RuleBase" id="RU003693"/>
    </source>
</evidence>
<keyword evidence="14" id="KW-1185">Reference proteome</keyword>
<protein>
    <recommendedName>
        <fullName evidence="4">histidinol-phosphate transaminase</fullName>
        <ecNumber evidence="4">2.6.1.9</ecNumber>
    </recommendedName>
</protein>
<dbReference type="PANTHER" id="PTHR43643:SF6">
    <property type="entry name" value="HISTIDINOL-PHOSPHATE AMINOTRANSFERASE"/>
    <property type="match status" value="1"/>
</dbReference>
<dbReference type="PANTHER" id="PTHR43643">
    <property type="entry name" value="HISTIDINOL-PHOSPHATE AMINOTRANSFERASE 2"/>
    <property type="match status" value="1"/>
</dbReference>
<evidence type="ECO:0000256" key="5">
    <source>
        <dbReference type="ARBA" id="ARBA00022576"/>
    </source>
</evidence>
<evidence type="ECO:0000256" key="4">
    <source>
        <dbReference type="ARBA" id="ARBA00012748"/>
    </source>
</evidence>
<sequence>MRSANLRLSLPKRILDATPPRRIITGPRFTPVVQALPSIVPFVAPDEIERSRGQKFSVRLGANELTFGPSPRAVEAMQAAAATAWMYGDPKSHNLRQALADHHGVQPLNITVGEGIDGILCNLTHLLIGPGDKLVTTKGTYPTLNYFVAGKGGLLQTVPYGPDDRQDLPALLAKAWEVDAKVLYVVNPDNPSGSWHAEGKIESLIEGLPPGCLLLLDEAYHELGVDFDANAKVAVDDLRVLRLRTFSKAYGLAGARIGYALGAPEIIAAFDKIRNHFAISRVGQAGALAALLDQAYLHEVRERVRHARETLGSIAAQHGMRCLPSATNFVTMDCGKDGAFARLVLSELTERNVFVRMPGVPPLDRCIRVSCSSDEDLRIFSEALPGALKDAERKLGSK</sequence>
<evidence type="ECO:0000256" key="10">
    <source>
        <dbReference type="ARBA" id="ARBA00047481"/>
    </source>
</evidence>
<evidence type="ECO:0000256" key="8">
    <source>
        <dbReference type="ARBA" id="ARBA00022898"/>
    </source>
</evidence>
<gene>
    <name evidence="13" type="ORF">Ctob_010982</name>
</gene>
<accession>A0A0M0JUJ2</accession>
<dbReference type="InterPro" id="IPR015422">
    <property type="entry name" value="PyrdxlP-dep_Trfase_small"/>
</dbReference>
<proteinExistence type="inferred from homology"/>
<organism evidence="13 14">
    <name type="scientific">Chrysochromulina tobinii</name>
    <dbReference type="NCBI Taxonomy" id="1460289"/>
    <lineage>
        <taxon>Eukaryota</taxon>
        <taxon>Haptista</taxon>
        <taxon>Haptophyta</taxon>
        <taxon>Prymnesiophyceae</taxon>
        <taxon>Prymnesiales</taxon>
        <taxon>Chrysochromulinaceae</taxon>
        <taxon>Chrysochromulina</taxon>
    </lineage>
</organism>
<dbReference type="InterPro" id="IPR015424">
    <property type="entry name" value="PyrdxlP-dep_Trfase"/>
</dbReference>
<reference evidence="14" key="1">
    <citation type="journal article" date="2015" name="PLoS Genet.">
        <title>Genome Sequence and Transcriptome Analyses of Chrysochromulina tobin: Metabolic Tools for Enhanced Algal Fitness in the Prominent Order Prymnesiales (Haptophyceae).</title>
        <authorList>
            <person name="Hovde B.T."/>
            <person name="Deodato C.R."/>
            <person name="Hunsperger H.M."/>
            <person name="Ryken S.A."/>
            <person name="Yost W."/>
            <person name="Jha R.K."/>
            <person name="Patterson J."/>
            <person name="Monnat R.J. Jr."/>
            <person name="Barlow S.B."/>
            <person name="Starkenburg S.R."/>
            <person name="Cattolico R.A."/>
        </authorList>
    </citation>
    <scope>NUCLEOTIDE SEQUENCE</scope>
    <source>
        <strain evidence="14">CCMP291</strain>
    </source>
</reference>
<dbReference type="EMBL" id="JWZX01002270">
    <property type="protein sequence ID" value="KOO30185.1"/>
    <property type="molecule type" value="Genomic_DNA"/>
</dbReference>
<evidence type="ECO:0000256" key="1">
    <source>
        <dbReference type="ARBA" id="ARBA00001933"/>
    </source>
</evidence>
<evidence type="ECO:0000313" key="13">
    <source>
        <dbReference type="EMBL" id="KOO30185.1"/>
    </source>
</evidence>
<keyword evidence="6" id="KW-0028">Amino-acid biosynthesis</keyword>
<comment type="similarity">
    <text evidence="3">Belongs to the class-II pyridoxal-phosphate-dependent aminotransferase family. Histidinol-phosphate aminotransferase subfamily.</text>
</comment>
<dbReference type="Gene3D" id="3.40.640.10">
    <property type="entry name" value="Type I PLP-dependent aspartate aminotransferase-like (Major domain)"/>
    <property type="match status" value="1"/>
</dbReference>
<keyword evidence="7 13" id="KW-0808">Transferase</keyword>
<comment type="caution">
    <text evidence="13">The sequence shown here is derived from an EMBL/GenBank/DDBJ whole genome shotgun (WGS) entry which is preliminary data.</text>
</comment>
<dbReference type="AlphaFoldDB" id="A0A0M0JUJ2"/>
<dbReference type="CDD" id="cd00609">
    <property type="entry name" value="AAT_like"/>
    <property type="match status" value="1"/>
</dbReference>
<dbReference type="InterPro" id="IPR004839">
    <property type="entry name" value="Aminotransferase_I/II_large"/>
</dbReference>
<dbReference type="InterPro" id="IPR050106">
    <property type="entry name" value="HistidinolP_aminotransfase"/>
</dbReference>
<evidence type="ECO:0000256" key="2">
    <source>
        <dbReference type="ARBA" id="ARBA00005011"/>
    </source>
</evidence>
<dbReference type="GO" id="GO:0004400">
    <property type="term" value="F:histidinol-phosphate transaminase activity"/>
    <property type="evidence" value="ECO:0007669"/>
    <property type="project" value="UniProtKB-EC"/>
</dbReference>
<evidence type="ECO:0000256" key="3">
    <source>
        <dbReference type="ARBA" id="ARBA00007970"/>
    </source>
</evidence>
<dbReference type="Pfam" id="PF00155">
    <property type="entry name" value="Aminotran_1_2"/>
    <property type="match status" value="1"/>
</dbReference>
<keyword evidence="5 13" id="KW-0032">Aminotransferase</keyword>
<feature type="domain" description="Aminotransferase class I/classII large" evidence="12">
    <location>
        <begin position="58"/>
        <end position="384"/>
    </location>
</feature>
<evidence type="ECO:0000256" key="9">
    <source>
        <dbReference type="ARBA" id="ARBA00023102"/>
    </source>
</evidence>
<dbReference type="OrthoDB" id="2015537at2759"/>
<dbReference type="SUPFAM" id="SSF53383">
    <property type="entry name" value="PLP-dependent transferases"/>
    <property type="match status" value="1"/>
</dbReference>
<dbReference type="InterPro" id="IPR015421">
    <property type="entry name" value="PyrdxlP-dep_Trfase_major"/>
</dbReference>
<comment type="pathway">
    <text evidence="2">Amino-acid biosynthesis; L-histidine biosynthesis; L-histidine from 5-phospho-alpha-D-ribose 1-diphosphate: step 7/9.</text>
</comment>
<dbReference type="GO" id="GO:0000105">
    <property type="term" value="P:L-histidine biosynthetic process"/>
    <property type="evidence" value="ECO:0007669"/>
    <property type="project" value="UniProtKB-KW"/>
</dbReference>
<keyword evidence="8 11" id="KW-0663">Pyridoxal phosphate</keyword>
<evidence type="ECO:0000256" key="6">
    <source>
        <dbReference type="ARBA" id="ARBA00022605"/>
    </source>
</evidence>
<dbReference type="GO" id="GO:0030170">
    <property type="term" value="F:pyridoxal phosphate binding"/>
    <property type="evidence" value="ECO:0007669"/>
    <property type="project" value="InterPro"/>
</dbReference>
<comment type="cofactor">
    <cofactor evidence="1 11">
        <name>pyridoxal 5'-phosphate</name>
        <dbReference type="ChEBI" id="CHEBI:597326"/>
    </cofactor>
</comment>
<name>A0A0M0JUJ2_9EUKA</name>
<evidence type="ECO:0000313" key="14">
    <source>
        <dbReference type="Proteomes" id="UP000037460"/>
    </source>
</evidence>
<dbReference type="NCBIfam" id="NF006014">
    <property type="entry name" value="PRK08153.1"/>
    <property type="match status" value="1"/>
</dbReference>
<dbReference type="PROSITE" id="PS00599">
    <property type="entry name" value="AA_TRANSFER_CLASS_2"/>
    <property type="match status" value="1"/>
</dbReference>
<evidence type="ECO:0000256" key="7">
    <source>
        <dbReference type="ARBA" id="ARBA00022679"/>
    </source>
</evidence>
<keyword evidence="9" id="KW-0368">Histidine biosynthesis</keyword>
<dbReference type="InterPro" id="IPR001917">
    <property type="entry name" value="Aminotrans_II_pyridoxalP_BS"/>
</dbReference>
<dbReference type="Proteomes" id="UP000037460">
    <property type="component" value="Unassembled WGS sequence"/>
</dbReference>
<evidence type="ECO:0000259" key="12">
    <source>
        <dbReference type="Pfam" id="PF00155"/>
    </source>
</evidence>
<dbReference type="Gene3D" id="3.90.1150.10">
    <property type="entry name" value="Aspartate Aminotransferase, domain 1"/>
    <property type="match status" value="1"/>
</dbReference>
<comment type="catalytic activity">
    <reaction evidence="10">
        <text>L-histidinol phosphate + 2-oxoglutarate = 3-(imidazol-4-yl)-2-oxopropyl phosphate + L-glutamate</text>
        <dbReference type="Rhea" id="RHEA:23744"/>
        <dbReference type="ChEBI" id="CHEBI:16810"/>
        <dbReference type="ChEBI" id="CHEBI:29985"/>
        <dbReference type="ChEBI" id="CHEBI:57766"/>
        <dbReference type="ChEBI" id="CHEBI:57980"/>
        <dbReference type="EC" id="2.6.1.9"/>
    </reaction>
</comment>